<comment type="caution">
    <text evidence="2">The sequence shown here is derived from an EMBL/GenBank/DDBJ whole genome shotgun (WGS) entry which is preliminary data.</text>
</comment>
<dbReference type="PROSITE" id="PS51257">
    <property type="entry name" value="PROKAR_LIPOPROTEIN"/>
    <property type="match status" value="1"/>
</dbReference>
<feature type="compositionally biased region" description="Polar residues" evidence="1">
    <location>
        <begin position="114"/>
        <end position="127"/>
    </location>
</feature>
<evidence type="ECO:0000313" key="2">
    <source>
        <dbReference type="EMBL" id="NVY96425.1"/>
    </source>
</evidence>
<name>A0A850R7B7_9LACO</name>
<keyword evidence="3" id="KW-1185">Reference proteome</keyword>
<evidence type="ECO:0000256" key="1">
    <source>
        <dbReference type="SAM" id="MobiDB-lite"/>
    </source>
</evidence>
<evidence type="ECO:0000313" key="3">
    <source>
        <dbReference type="Proteomes" id="UP000563523"/>
    </source>
</evidence>
<feature type="region of interest" description="Disordered" evidence="1">
    <location>
        <begin position="23"/>
        <end position="127"/>
    </location>
</feature>
<sequence>MKKLMTFLATLSVLGLLTGCNFPGHSDSEKSQVSTTKVKTKQHHKKKKSSSKKKEAIQKQTEQQASSQSSTQSQSAANSSPAADNSAANQQEPANNNGTTTNKTNNDSPKAPAQGQQDSASQPKNNVPANWRVNFEQDLKATYHVTPKEYVNVGNGKWGVWVNEVDTGTVPYVTVDENTGSYYRQ</sequence>
<dbReference type="RefSeq" id="WP_176942584.1">
    <property type="nucleotide sequence ID" value="NZ_JABZEC010000003.1"/>
</dbReference>
<feature type="compositionally biased region" description="Basic residues" evidence="1">
    <location>
        <begin position="38"/>
        <end position="51"/>
    </location>
</feature>
<protein>
    <recommendedName>
        <fullName evidence="4">Lipoprotein</fullName>
    </recommendedName>
</protein>
<dbReference type="Proteomes" id="UP000563523">
    <property type="component" value="Unassembled WGS sequence"/>
</dbReference>
<feature type="compositionally biased region" description="Low complexity" evidence="1">
    <location>
        <begin position="63"/>
        <end position="106"/>
    </location>
</feature>
<dbReference type="EMBL" id="JABZEC010000003">
    <property type="protein sequence ID" value="NVY96425.1"/>
    <property type="molecule type" value="Genomic_DNA"/>
</dbReference>
<organism evidence="2 3">
    <name type="scientific">Bombilactobacillus apium</name>
    <dbReference type="NCBI Taxonomy" id="2675299"/>
    <lineage>
        <taxon>Bacteria</taxon>
        <taxon>Bacillati</taxon>
        <taxon>Bacillota</taxon>
        <taxon>Bacilli</taxon>
        <taxon>Lactobacillales</taxon>
        <taxon>Lactobacillaceae</taxon>
        <taxon>Bombilactobacillus</taxon>
    </lineage>
</organism>
<gene>
    <name evidence="2" type="ORF">HU830_04465</name>
</gene>
<proteinExistence type="predicted"/>
<evidence type="ECO:0008006" key="4">
    <source>
        <dbReference type="Google" id="ProtNLM"/>
    </source>
</evidence>
<accession>A0A850R7B7</accession>
<dbReference type="AlphaFoldDB" id="A0A850R7B7"/>
<reference evidence="2 3" key="1">
    <citation type="submission" date="2020-06" db="EMBL/GenBank/DDBJ databases">
        <authorList>
            <person name="Kang J."/>
        </authorList>
    </citation>
    <scope>NUCLEOTIDE SEQUENCE [LARGE SCALE GENOMIC DNA]</scope>
    <source>
        <strain evidence="2 3">DCY120</strain>
    </source>
</reference>